<keyword evidence="3" id="KW-1185">Reference proteome</keyword>
<gene>
    <name evidence="2" type="ORF">ANN_20211</name>
</gene>
<protein>
    <submittedName>
        <fullName evidence="2">Uncharacterized protein</fullName>
    </submittedName>
</protein>
<reference evidence="2 3" key="1">
    <citation type="journal article" date="2022" name="Allergy">
        <title>Genome assembly and annotation of Periplaneta americana reveal a comprehensive cockroach allergen profile.</title>
        <authorList>
            <person name="Wang L."/>
            <person name="Xiong Q."/>
            <person name="Saelim N."/>
            <person name="Wang L."/>
            <person name="Nong W."/>
            <person name="Wan A.T."/>
            <person name="Shi M."/>
            <person name="Liu X."/>
            <person name="Cao Q."/>
            <person name="Hui J.H.L."/>
            <person name="Sookrung N."/>
            <person name="Leung T.F."/>
            <person name="Tungtrongchitr A."/>
            <person name="Tsui S.K.W."/>
        </authorList>
    </citation>
    <scope>NUCLEOTIDE SEQUENCE [LARGE SCALE GENOMIC DNA]</scope>
    <source>
        <strain evidence="2">PWHHKU_190912</strain>
    </source>
</reference>
<sequence>MANDTTYLYFIEPSLPKTEARDFSLCDVGYVVGDTEDWTRPMCPDSWYRPPGTRKEISAQKVSSSTPATGREICLTVGMGSQPTMLEKYRLASKCVLLHDNVSRVNQVIFTRLPPAADPAQLTEDFKWERADVSTHVKSQMSDLPLDQGINVKPSGRLPSDRLIPDGSRRPRRNAVAIWKDLPSIKVPTQEEGRAWSQDPDSFSWRALIRAMSLSDVKEDIRESSDCVRTDKKPLQQKDGTQNGSSEQSGADRSDNRPRPASRTINTLAQPGFNRPLVQITGVIKEPIVWSPDLRKIIKAPIGYSRVNQPTQSFRPLYSPLGPGIHVQLVNIDKATPSRCHGYPSLVIG</sequence>
<evidence type="ECO:0000256" key="1">
    <source>
        <dbReference type="SAM" id="MobiDB-lite"/>
    </source>
</evidence>
<dbReference type="Proteomes" id="UP001148838">
    <property type="component" value="Unassembled WGS sequence"/>
</dbReference>
<name>A0ABQ8SCE3_PERAM</name>
<feature type="region of interest" description="Disordered" evidence="1">
    <location>
        <begin position="220"/>
        <end position="270"/>
    </location>
</feature>
<dbReference type="EMBL" id="JAJSOF020000031">
    <property type="protein sequence ID" value="KAJ4431612.1"/>
    <property type="molecule type" value="Genomic_DNA"/>
</dbReference>
<feature type="region of interest" description="Disordered" evidence="1">
    <location>
        <begin position="146"/>
        <end position="169"/>
    </location>
</feature>
<feature type="compositionally biased region" description="Polar residues" evidence="1">
    <location>
        <begin position="238"/>
        <end position="249"/>
    </location>
</feature>
<feature type="compositionally biased region" description="Basic and acidic residues" evidence="1">
    <location>
        <begin position="159"/>
        <end position="169"/>
    </location>
</feature>
<evidence type="ECO:0000313" key="2">
    <source>
        <dbReference type="EMBL" id="KAJ4431612.1"/>
    </source>
</evidence>
<feature type="compositionally biased region" description="Basic and acidic residues" evidence="1">
    <location>
        <begin position="220"/>
        <end position="236"/>
    </location>
</feature>
<evidence type="ECO:0000313" key="3">
    <source>
        <dbReference type="Proteomes" id="UP001148838"/>
    </source>
</evidence>
<organism evidence="2 3">
    <name type="scientific">Periplaneta americana</name>
    <name type="common">American cockroach</name>
    <name type="synonym">Blatta americana</name>
    <dbReference type="NCBI Taxonomy" id="6978"/>
    <lineage>
        <taxon>Eukaryota</taxon>
        <taxon>Metazoa</taxon>
        <taxon>Ecdysozoa</taxon>
        <taxon>Arthropoda</taxon>
        <taxon>Hexapoda</taxon>
        <taxon>Insecta</taxon>
        <taxon>Pterygota</taxon>
        <taxon>Neoptera</taxon>
        <taxon>Polyneoptera</taxon>
        <taxon>Dictyoptera</taxon>
        <taxon>Blattodea</taxon>
        <taxon>Blattoidea</taxon>
        <taxon>Blattidae</taxon>
        <taxon>Blattinae</taxon>
        <taxon>Periplaneta</taxon>
    </lineage>
</organism>
<proteinExistence type="predicted"/>
<comment type="caution">
    <text evidence="2">The sequence shown here is derived from an EMBL/GenBank/DDBJ whole genome shotgun (WGS) entry which is preliminary data.</text>
</comment>
<accession>A0ABQ8SCE3</accession>